<dbReference type="GO" id="GO:0006412">
    <property type="term" value="P:translation"/>
    <property type="evidence" value="ECO:0007669"/>
    <property type="project" value="UniProtKB-UniRule"/>
</dbReference>
<dbReference type="Pfam" id="PF14520">
    <property type="entry name" value="HHH_5"/>
    <property type="match status" value="1"/>
</dbReference>
<dbReference type="InterPro" id="IPR036373">
    <property type="entry name" value="Ribosomal_bL17_sf"/>
</dbReference>
<evidence type="ECO:0000256" key="5">
    <source>
        <dbReference type="RuleBase" id="RU000660"/>
    </source>
</evidence>
<keyword evidence="2 4" id="KW-0689">Ribosomal protein</keyword>
<dbReference type="PANTHER" id="PTHR14413:SF16">
    <property type="entry name" value="LARGE RIBOSOMAL SUBUNIT PROTEIN BL17M"/>
    <property type="match status" value="1"/>
</dbReference>
<dbReference type="Pfam" id="PF01196">
    <property type="entry name" value="Ribosomal_L17"/>
    <property type="match status" value="1"/>
</dbReference>
<comment type="subunit">
    <text evidence="4">Part of the 50S ribosomal subunit. Contacts protein L32.</text>
</comment>
<dbReference type="InterPro" id="IPR047859">
    <property type="entry name" value="Ribosomal_bL17_CS"/>
</dbReference>
<gene>
    <name evidence="4" type="primary">rplQ</name>
    <name evidence="7" type="ORF">EFY79_20885</name>
</gene>
<evidence type="ECO:0000313" key="8">
    <source>
        <dbReference type="Proteomes" id="UP000267223"/>
    </source>
</evidence>
<proteinExistence type="inferred from homology"/>
<feature type="region of interest" description="Disordered" evidence="6">
    <location>
        <begin position="133"/>
        <end position="194"/>
    </location>
</feature>
<organism evidence="7 8">
    <name type="scientific">Hanamia caeni</name>
    <dbReference type="NCBI Taxonomy" id="2294116"/>
    <lineage>
        <taxon>Bacteria</taxon>
        <taxon>Pseudomonadati</taxon>
        <taxon>Bacteroidota</taxon>
        <taxon>Chitinophagia</taxon>
        <taxon>Chitinophagales</taxon>
        <taxon>Chitinophagaceae</taxon>
        <taxon>Hanamia</taxon>
    </lineage>
</organism>
<dbReference type="HAMAP" id="MF_01368">
    <property type="entry name" value="Ribosomal_bL17"/>
    <property type="match status" value="1"/>
</dbReference>
<dbReference type="OrthoDB" id="9809073at2"/>
<accession>A0A3M9N291</accession>
<feature type="region of interest" description="Disordered" evidence="6">
    <location>
        <begin position="237"/>
        <end position="256"/>
    </location>
</feature>
<dbReference type="Gene3D" id="1.10.150.20">
    <property type="entry name" value="5' to 3' exonuclease, C-terminal subdomain"/>
    <property type="match status" value="1"/>
</dbReference>
<dbReference type="PROSITE" id="PS01167">
    <property type="entry name" value="RIBOSOMAL_L17"/>
    <property type="match status" value="1"/>
</dbReference>
<protein>
    <recommendedName>
        <fullName evidence="4">Large ribosomal subunit protein bL17</fullName>
    </recommendedName>
</protein>
<comment type="similarity">
    <text evidence="1 4 5">Belongs to the bacterial ribosomal protein bL17 family.</text>
</comment>
<evidence type="ECO:0000313" key="7">
    <source>
        <dbReference type="EMBL" id="RNI31846.1"/>
    </source>
</evidence>
<dbReference type="Gene3D" id="3.90.1030.10">
    <property type="entry name" value="Ribosomal protein L17"/>
    <property type="match status" value="1"/>
</dbReference>
<name>A0A3M9N291_9BACT</name>
<dbReference type="RefSeq" id="WP_123122708.1">
    <property type="nucleotide sequence ID" value="NZ_RJJR01000030.1"/>
</dbReference>
<dbReference type="AlphaFoldDB" id="A0A3M9N291"/>
<dbReference type="NCBIfam" id="TIGR00059">
    <property type="entry name" value="L17"/>
    <property type="match status" value="1"/>
</dbReference>
<sequence>MRHGDKINNLGRTASHRNALLINLTCQLFQHKHIVTTLAKAKALRPFVEPLITKSKENTTHQRRIVFSRLGDKNAVKELFDVISPKIASRPGGYTRVIKLGKRVGDNAELAMIELVDYNEIYGKGIGETAAPVKRTRRSGKGKKSTADTDNIQSKDEASAKRAKADAESAPKETVAEPAAELATSAKPSKKEVADDLTKIEGIGPKVSEALHEAGINSFVKLAESKAEDVKEILEKAEGNFNAQDPASWPEQAQLAAEGKWDELKELQDKLSAGK</sequence>
<dbReference type="GO" id="GO:0022625">
    <property type="term" value="C:cytosolic large ribosomal subunit"/>
    <property type="evidence" value="ECO:0007669"/>
    <property type="project" value="TreeGrafter"/>
</dbReference>
<dbReference type="SUPFAM" id="SSF64263">
    <property type="entry name" value="Prokaryotic ribosomal protein L17"/>
    <property type="match status" value="1"/>
</dbReference>
<dbReference type="GO" id="GO:0003735">
    <property type="term" value="F:structural constituent of ribosome"/>
    <property type="evidence" value="ECO:0007669"/>
    <property type="project" value="InterPro"/>
</dbReference>
<keyword evidence="8" id="KW-1185">Reference proteome</keyword>
<evidence type="ECO:0000256" key="2">
    <source>
        <dbReference type="ARBA" id="ARBA00022980"/>
    </source>
</evidence>
<dbReference type="InterPro" id="IPR000456">
    <property type="entry name" value="Ribosomal_bL17"/>
</dbReference>
<dbReference type="EMBL" id="RJJR01000030">
    <property type="protein sequence ID" value="RNI31846.1"/>
    <property type="molecule type" value="Genomic_DNA"/>
</dbReference>
<evidence type="ECO:0000256" key="6">
    <source>
        <dbReference type="SAM" id="MobiDB-lite"/>
    </source>
</evidence>
<keyword evidence="3 4" id="KW-0687">Ribonucleoprotein</keyword>
<dbReference type="Proteomes" id="UP000267223">
    <property type="component" value="Unassembled WGS sequence"/>
</dbReference>
<dbReference type="PANTHER" id="PTHR14413">
    <property type="entry name" value="RIBOSOMAL PROTEIN L17"/>
    <property type="match status" value="1"/>
</dbReference>
<comment type="caution">
    <text evidence="7">The sequence shown here is derived from an EMBL/GenBank/DDBJ whole genome shotgun (WGS) entry which is preliminary data.</text>
</comment>
<evidence type="ECO:0000256" key="4">
    <source>
        <dbReference type="HAMAP-Rule" id="MF_01368"/>
    </source>
</evidence>
<reference evidence="7 8" key="1">
    <citation type="submission" date="2018-11" db="EMBL/GenBank/DDBJ databases">
        <title>Draft genome sequence of Ferruginibacter sp. BO-59.</title>
        <authorList>
            <person name="Im W.T."/>
        </authorList>
    </citation>
    <scope>NUCLEOTIDE SEQUENCE [LARGE SCALE GENOMIC DNA]</scope>
    <source>
        <strain evidence="7 8">BO-59</strain>
    </source>
</reference>
<evidence type="ECO:0000256" key="1">
    <source>
        <dbReference type="ARBA" id="ARBA00008777"/>
    </source>
</evidence>
<evidence type="ECO:0000256" key="3">
    <source>
        <dbReference type="ARBA" id="ARBA00023274"/>
    </source>
</evidence>
<feature type="compositionally biased region" description="Basic residues" evidence="6">
    <location>
        <begin position="134"/>
        <end position="144"/>
    </location>
</feature>
<feature type="compositionally biased region" description="Basic and acidic residues" evidence="6">
    <location>
        <begin position="153"/>
        <end position="175"/>
    </location>
</feature>